<name>Q12MP1_SHEDO</name>
<dbReference type="Pfam" id="PF14508">
    <property type="entry name" value="GH97_N"/>
    <property type="match status" value="1"/>
</dbReference>
<evidence type="ECO:0000313" key="5">
    <source>
        <dbReference type="Proteomes" id="UP000001982"/>
    </source>
</evidence>
<evidence type="ECO:0000259" key="3">
    <source>
        <dbReference type="Pfam" id="PF14509"/>
    </source>
</evidence>
<sequence>MGLTPLSVLSSSISNTLKSTQKRAHQMRTKRSTQAHSPLRLASNIGLMTVLSTFTALTALTAFIAPMAQAQTLQLSSPDSHIMVLLSDDNRQPHYQVSFHGETVIDSSRLGLVFKQLGELGQGFTLKSHKTSSHDSQWQQPWGERETIYDKHHALSAIFSNGALSFEVEFKAFDDGIGFRYRVPKQACLKGVAQLDITNELSEFSVLDAKHATAWWIPGRGWNRYEYLYNTTSLDKVDRAHTPFTFKTVKGTHISIHEAALIDYAAMVLNQGRDGKLKADLTPWSDGILVKTAPGFTTPWRTIQIADSATGLLNSDLILNLNEPNKLGDVSWVKPGKYVGIWWGMHLGENTWGSGPKHGATSSETQRYMDFAAEYGFDGVLVEGWNEGWDGSWYENGDVFSFTKAYEDFDLAKVTAYGAAKNVRLVGHHETSGSVTNYRNQMSAAYDLYKKHGVTQVKTGYVADGAQIKRVDEQGIVRHEWHDGQFMVNEYLHSVTEAAKRGISINTHEPIKDTGLRRTYPNWIAREGARGQEYNAWGTPPNNPEHTAILPFTRMLAGPMDFTPGIFNLAPEGLDAVNRVQTTLTKQLALYVVLYSPIQMAADLPRNYVQRLDAFQFIRDVPTDWRQSIALAGEVGDFVAIARQAKANDEWFIGALSDENSRELRLTLDFLDKDRTYQAQIYRDGPKAHWLTNPYDYVIETKTLTAKDSLTLTLAASGGVAIRLLPL</sequence>
<feature type="domain" description="Glycosyl-hydrolase 97 N-terminal" evidence="2">
    <location>
        <begin position="75"/>
        <end position="324"/>
    </location>
</feature>
<dbReference type="PANTHER" id="PTHR35803:SF1">
    <property type="entry name" value="GLUCAN 1,4-ALPHA-GLUCOSIDASE SUSB"/>
    <property type="match status" value="1"/>
</dbReference>
<dbReference type="GO" id="GO:0030246">
    <property type="term" value="F:carbohydrate binding"/>
    <property type="evidence" value="ECO:0007669"/>
    <property type="project" value="InterPro"/>
</dbReference>
<dbReference type="InterPro" id="IPR052720">
    <property type="entry name" value="Glycosyl_hydrolase_97"/>
</dbReference>
<proteinExistence type="predicted"/>
<accession>Q12MP1</accession>
<dbReference type="KEGG" id="sdn:Sden_2002"/>
<dbReference type="Pfam" id="PF10566">
    <property type="entry name" value="Glyco_hydro_97"/>
    <property type="match status" value="1"/>
</dbReference>
<dbReference type="InterPro" id="IPR017853">
    <property type="entry name" value="GH"/>
</dbReference>
<dbReference type="InterPro" id="IPR014718">
    <property type="entry name" value="GH-type_carb-bd"/>
</dbReference>
<evidence type="ECO:0000259" key="2">
    <source>
        <dbReference type="Pfam" id="PF14508"/>
    </source>
</evidence>
<dbReference type="CAZy" id="GH97">
    <property type="family name" value="Glycoside Hydrolase Family 97"/>
</dbReference>
<feature type="domain" description="Glycosyl-hydrolase 97 catalytic" evidence="1">
    <location>
        <begin position="342"/>
        <end position="529"/>
    </location>
</feature>
<gene>
    <name evidence="4" type="ordered locus">Sden_2002</name>
</gene>
<dbReference type="Gene3D" id="3.20.20.70">
    <property type="entry name" value="Aldolase class I"/>
    <property type="match status" value="1"/>
</dbReference>
<dbReference type="AlphaFoldDB" id="Q12MP1"/>
<dbReference type="Gene3D" id="2.70.98.10">
    <property type="match status" value="1"/>
</dbReference>
<dbReference type="InterPro" id="IPR029483">
    <property type="entry name" value="GH97_C"/>
</dbReference>
<evidence type="ECO:0000313" key="4">
    <source>
        <dbReference type="EMBL" id="ABE55285.1"/>
    </source>
</evidence>
<dbReference type="PANTHER" id="PTHR35803">
    <property type="entry name" value="GLUCAN 1,4-ALPHA-GLUCOSIDASE SUSB-RELATED"/>
    <property type="match status" value="1"/>
</dbReference>
<dbReference type="InterPro" id="IPR019563">
    <property type="entry name" value="GH97_catalytic"/>
</dbReference>
<dbReference type="SUPFAM" id="SSF51445">
    <property type="entry name" value="(Trans)glycosidases"/>
    <property type="match status" value="1"/>
</dbReference>
<organism evidence="4 5">
    <name type="scientific">Shewanella denitrificans (strain OS217 / ATCC BAA-1090 / DSM 15013)</name>
    <dbReference type="NCBI Taxonomy" id="318161"/>
    <lineage>
        <taxon>Bacteria</taxon>
        <taxon>Pseudomonadati</taxon>
        <taxon>Pseudomonadota</taxon>
        <taxon>Gammaproteobacteria</taxon>
        <taxon>Alteromonadales</taxon>
        <taxon>Shewanellaceae</taxon>
        <taxon>Shewanella</taxon>
    </lineage>
</organism>
<reference evidence="4 5" key="1">
    <citation type="submission" date="2006-03" db="EMBL/GenBank/DDBJ databases">
        <title>Complete sequence of Shewanella denitrificans OS217.</title>
        <authorList>
            <consortium name="US DOE Joint Genome Institute"/>
            <person name="Copeland A."/>
            <person name="Lucas S."/>
            <person name="Lapidus A."/>
            <person name="Barry K."/>
            <person name="Detter J.C."/>
            <person name="Glavina del Rio T."/>
            <person name="Hammon N."/>
            <person name="Israni S."/>
            <person name="Dalin E."/>
            <person name="Tice H."/>
            <person name="Pitluck S."/>
            <person name="Brettin T."/>
            <person name="Bruce D."/>
            <person name="Han C."/>
            <person name="Tapia R."/>
            <person name="Gilna P."/>
            <person name="Kiss H."/>
            <person name="Schmutz J."/>
            <person name="Larimer F."/>
            <person name="Land M."/>
            <person name="Hauser L."/>
            <person name="Kyrpides N."/>
            <person name="Lykidis A."/>
            <person name="Richardson P."/>
        </authorList>
    </citation>
    <scope>NUCLEOTIDE SEQUENCE [LARGE SCALE GENOMIC DNA]</scope>
    <source>
        <strain evidence="5">OS217 / ATCC BAA-1090 / DSM 15013</strain>
    </source>
</reference>
<dbReference type="STRING" id="318161.Sden_2002"/>
<dbReference type="Proteomes" id="UP000001982">
    <property type="component" value="Chromosome"/>
</dbReference>
<dbReference type="eggNOG" id="COG1082">
    <property type="taxonomic scope" value="Bacteria"/>
</dbReference>
<dbReference type="InterPro" id="IPR013785">
    <property type="entry name" value="Aldolase_TIM"/>
</dbReference>
<protein>
    <submittedName>
        <fullName evidence="4">Alpha-glucosidase</fullName>
    </submittedName>
</protein>
<dbReference type="Pfam" id="PF14509">
    <property type="entry name" value="GH97_C"/>
    <property type="match status" value="1"/>
</dbReference>
<dbReference type="EMBL" id="CP000302">
    <property type="protein sequence ID" value="ABE55285.1"/>
    <property type="molecule type" value="Genomic_DNA"/>
</dbReference>
<dbReference type="HOGENOM" id="CLU_011166_2_0_6"/>
<feature type="domain" description="Glycosyl-hydrolase 97 C-terminal oligomerisation" evidence="3">
    <location>
        <begin position="624"/>
        <end position="724"/>
    </location>
</feature>
<evidence type="ECO:0000259" key="1">
    <source>
        <dbReference type="Pfam" id="PF10566"/>
    </source>
</evidence>
<dbReference type="InterPro" id="IPR029486">
    <property type="entry name" value="GH97_N"/>
</dbReference>
<keyword evidence="5" id="KW-1185">Reference proteome</keyword>